<proteinExistence type="predicted"/>
<protein>
    <submittedName>
        <fullName evidence="1">Uncharacterized protein</fullName>
    </submittedName>
</protein>
<gene>
    <name evidence="1" type="ORF">JOC83_003263</name>
</gene>
<dbReference type="Proteomes" id="UP000809829">
    <property type="component" value="Unassembled WGS sequence"/>
</dbReference>
<reference evidence="1 2" key="1">
    <citation type="submission" date="2021-01" db="EMBL/GenBank/DDBJ databases">
        <title>Genomic Encyclopedia of Type Strains, Phase IV (KMG-IV): sequencing the most valuable type-strain genomes for metagenomic binning, comparative biology and taxonomic classification.</title>
        <authorList>
            <person name="Goeker M."/>
        </authorList>
    </citation>
    <scope>NUCLEOTIDE SEQUENCE [LARGE SCALE GENOMIC DNA]</scope>
    <source>
        <strain evidence="1 2">DSM 104297</strain>
    </source>
</reference>
<comment type="caution">
    <text evidence="1">The sequence shown here is derived from an EMBL/GenBank/DDBJ whole genome shotgun (WGS) entry which is preliminary data.</text>
</comment>
<sequence length="42" mass="4541">MKEYVGTCGQCGKAVYCCDGFLNGVVVDGKVFCFLCVEKEPT</sequence>
<name>A0ABS2QYT8_9BACI</name>
<keyword evidence="2" id="KW-1185">Reference proteome</keyword>
<evidence type="ECO:0000313" key="1">
    <source>
        <dbReference type="EMBL" id="MBM7704408.1"/>
    </source>
</evidence>
<dbReference type="RefSeq" id="WP_338038938.1">
    <property type="nucleotide sequence ID" value="NZ_JAFBFC010000006.1"/>
</dbReference>
<dbReference type="EMBL" id="JAFBFC010000006">
    <property type="protein sequence ID" value="MBM7704408.1"/>
    <property type="molecule type" value="Genomic_DNA"/>
</dbReference>
<evidence type="ECO:0000313" key="2">
    <source>
        <dbReference type="Proteomes" id="UP000809829"/>
    </source>
</evidence>
<organism evidence="1 2">
    <name type="scientific">Priestia iocasae</name>
    <dbReference type="NCBI Taxonomy" id="2291674"/>
    <lineage>
        <taxon>Bacteria</taxon>
        <taxon>Bacillati</taxon>
        <taxon>Bacillota</taxon>
        <taxon>Bacilli</taxon>
        <taxon>Bacillales</taxon>
        <taxon>Bacillaceae</taxon>
        <taxon>Priestia</taxon>
    </lineage>
</organism>
<accession>A0ABS2QYT8</accession>